<reference evidence="8 9" key="1">
    <citation type="submission" date="2019-04" db="EMBL/GenBank/DDBJ databases">
        <title>Pedobacter sp. AR-3-17 sp. nov., isolated from Arctic soil.</title>
        <authorList>
            <person name="Dahal R.H."/>
            <person name="Kim D.-U."/>
        </authorList>
    </citation>
    <scope>NUCLEOTIDE SEQUENCE [LARGE SCALE GENOMIC DNA]</scope>
    <source>
        <strain evidence="8 9">AR-3-17</strain>
    </source>
</reference>
<evidence type="ECO:0000256" key="1">
    <source>
        <dbReference type="ARBA" id="ARBA00022475"/>
    </source>
</evidence>
<dbReference type="GO" id="GO:0008932">
    <property type="term" value="F:lytic endotransglycosylase activity"/>
    <property type="evidence" value="ECO:0007669"/>
    <property type="project" value="UniProtKB-UniRule"/>
</dbReference>
<dbReference type="RefSeq" id="WP_136826308.1">
    <property type="nucleotide sequence ID" value="NZ_SWBP01000003.1"/>
</dbReference>
<dbReference type="InterPro" id="IPR003770">
    <property type="entry name" value="MLTG-like"/>
</dbReference>
<dbReference type="HAMAP" id="MF_02065">
    <property type="entry name" value="MltG"/>
    <property type="match status" value="1"/>
</dbReference>
<comment type="similarity">
    <text evidence="7">Belongs to the transglycosylase MltG family.</text>
</comment>
<keyword evidence="3 7" id="KW-1133">Transmembrane helix</keyword>
<dbReference type="GO" id="GO:0005886">
    <property type="term" value="C:plasma membrane"/>
    <property type="evidence" value="ECO:0007669"/>
    <property type="project" value="UniProtKB-SubCell"/>
</dbReference>
<dbReference type="AlphaFoldDB" id="A0A4U1C1G5"/>
<evidence type="ECO:0000256" key="7">
    <source>
        <dbReference type="HAMAP-Rule" id="MF_02065"/>
    </source>
</evidence>
<dbReference type="Proteomes" id="UP000308181">
    <property type="component" value="Unassembled WGS sequence"/>
</dbReference>
<comment type="function">
    <text evidence="7">Functions as a peptidoglycan terminase that cleaves nascent peptidoglycan strands endolytically to terminate their elongation.</text>
</comment>
<evidence type="ECO:0000256" key="5">
    <source>
        <dbReference type="ARBA" id="ARBA00023239"/>
    </source>
</evidence>
<evidence type="ECO:0000256" key="3">
    <source>
        <dbReference type="ARBA" id="ARBA00022989"/>
    </source>
</evidence>
<dbReference type="Gene3D" id="3.30.1490.480">
    <property type="entry name" value="Endolytic murein transglycosylase"/>
    <property type="match status" value="1"/>
</dbReference>
<dbReference type="EC" id="4.2.2.29" evidence="7"/>
<dbReference type="Gene3D" id="3.30.160.60">
    <property type="entry name" value="Classic Zinc Finger"/>
    <property type="match status" value="1"/>
</dbReference>
<comment type="caution">
    <text evidence="8">The sequence shown here is derived from an EMBL/GenBank/DDBJ whole genome shotgun (WGS) entry which is preliminary data.</text>
</comment>
<evidence type="ECO:0000256" key="6">
    <source>
        <dbReference type="ARBA" id="ARBA00023316"/>
    </source>
</evidence>
<keyword evidence="1 7" id="KW-1003">Cell membrane</keyword>
<keyword evidence="2 7" id="KW-0812">Transmembrane</keyword>
<dbReference type="PANTHER" id="PTHR30518:SF2">
    <property type="entry name" value="ENDOLYTIC MUREIN TRANSGLYCOSYLASE"/>
    <property type="match status" value="1"/>
</dbReference>
<evidence type="ECO:0000256" key="2">
    <source>
        <dbReference type="ARBA" id="ARBA00022692"/>
    </source>
</evidence>
<accession>A0A4U1C1G5</accession>
<dbReference type="Pfam" id="PF02618">
    <property type="entry name" value="YceG"/>
    <property type="match status" value="1"/>
</dbReference>
<comment type="subcellular location">
    <subcellularLocation>
        <location evidence="7">Cell membrane</location>
        <topology evidence="7">Single-pass membrane protein</topology>
    </subcellularLocation>
</comment>
<keyword evidence="4 7" id="KW-0472">Membrane</keyword>
<dbReference type="OrthoDB" id="9814591at2"/>
<comment type="catalytic activity">
    <reaction evidence="7">
        <text>a peptidoglycan chain = a peptidoglycan chain with N-acetyl-1,6-anhydromuramyl-[peptide] at the reducing end + a peptidoglycan chain with N-acetylglucosamine at the non-reducing end.</text>
        <dbReference type="EC" id="4.2.2.29"/>
    </reaction>
</comment>
<dbReference type="PANTHER" id="PTHR30518">
    <property type="entry name" value="ENDOLYTIC MUREIN TRANSGLYCOSYLASE"/>
    <property type="match status" value="1"/>
</dbReference>
<dbReference type="CDD" id="cd08010">
    <property type="entry name" value="MltG_like"/>
    <property type="match status" value="1"/>
</dbReference>
<organism evidence="8 9">
    <name type="scientific">Pedobacter cryophilus</name>
    <dbReference type="NCBI Taxonomy" id="2571271"/>
    <lineage>
        <taxon>Bacteria</taxon>
        <taxon>Pseudomonadati</taxon>
        <taxon>Bacteroidota</taxon>
        <taxon>Sphingobacteriia</taxon>
        <taxon>Sphingobacteriales</taxon>
        <taxon>Sphingobacteriaceae</taxon>
        <taxon>Pedobacter</taxon>
    </lineage>
</organism>
<dbReference type="EMBL" id="SWBP01000003">
    <property type="protein sequence ID" value="TKB97733.1"/>
    <property type="molecule type" value="Genomic_DNA"/>
</dbReference>
<name>A0A4U1C1G5_9SPHI</name>
<proteinExistence type="inferred from homology"/>
<evidence type="ECO:0000256" key="4">
    <source>
        <dbReference type="ARBA" id="ARBA00023136"/>
    </source>
</evidence>
<protein>
    <recommendedName>
        <fullName evidence="7">Endolytic murein transglycosylase</fullName>
        <ecNumber evidence="7">4.2.2.29</ecNumber>
    </recommendedName>
    <alternativeName>
        <fullName evidence="7">Peptidoglycan lytic transglycosylase</fullName>
    </alternativeName>
    <alternativeName>
        <fullName evidence="7">Peptidoglycan polymerization terminase</fullName>
    </alternativeName>
</protein>
<keyword evidence="5 7" id="KW-0456">Lyase</keyword>
<evidence type="ECO:0000313" key="8">
    <source>
        <dbReference type="EMBL" id="TKB97733.1"/>
    </source>
</evidence>
<sequence>MVNQNKKSAFLKIAIAIVVVIVIVGAFILPKLYSKYLKANTNVSKKTYLYIPTNANFQQVLDSIDVNQLLINKESFLSLASDRDLSTRFKSGKYPIEKGMNNRQILNMLVAGNQEPVDLSFRNIRLKENFAAQASKKLEFDSLSLIQLLDSADFVKSYGFNTDNIYTMFIPNSYQMYWNISAKDFFIRMNKEYLKFWNAERLQKAKALNLTPQEVTILASIVDSEALVDKEMPIIAGLYLNRLKRGIKLEADPTVIFANNDFTIRRVLNKHLRKESPYNTYMNLGLPPGSIMMPSIKAIDAVLNYETHNYIYMCAKEDFSGYHNFATNLSEHLANARKFQNALNQRNIKK</sequence>
<keyword evidence="9" id="KW-1185">Reference proteome</keyword>
<dbReference type="NCBIfam" id="TIGR00247">
    <property type="entry name" value="endolytic transglycosylase MltG"/>
    <property type="match status" value="1"/>
</dbReference>
<dbReference type="GO" id="GO:0071555">
    <property type="term" value="P:cell wall organization"/>
    <property type="evidence" value="ECO:0007669"/>
    <property type="project" value="UniProtKB-KW"/>
</dbReference>
<feature type="transmembrane region" description="Helical" evidence="7">
    <location>
        <begin position="9"/>
        <end position="29"/>
    </location>
</feature>
<evidence type="ECO:0000313" key="9">
    <source>
        <dbReference type="Proteomes" id="UP000308181"/>
    </source>
</evidence>
<gene>
    <name evidence="7 8" type="primary">mltG</name>
    <name evidence="8" type="ORF">FA046_10240</name>
</gene>
<feature type="site" description="Important for catalytic activity" evidence="7">
    <location>
        <position position="225"/>
    </location>
</feature>
<dbReference type="GO" id="GO:0009252">
    <property type="term" value="P:peptidoglycan biosynthetic process"/>
    <property type="evidence" value="ECO:0007669"/>
    <property type="project" value="UniProtKB-UniRule"/>
</dbReference>
<keyword evidence="6 7" id="KW-0961">Cell wall biogenesis/degradation</keyword>